<evidence type="ECO:0000313" key="3">
    <source>
        <dbReference type="Proteomes" id="UP000285517"/>
    </source>
</evidence>
<reference evidence="2 3" key="1">
    <citation type="submission" date="2019-01" db="EMBL/GenBank/DDBJ databases">
        <title>Complete genome sequencing of Aequorivita sp. H23M31.</title>
        <authorList>
            <person name="Bae J.-W."/>
        </authorList>
    </citation>
    <scope>NUCLEOTIDE SEQUENCE [LARGE SCALE GENOMIC DNA]</scope>
    <source>
        <strain evidence="2 3">H23M31</strain>
    </source>
</reference>
<accession>A0A410G0R7</accession>
<evidence type="ECO:0000313" key="2">
    <source>
        <dbReference type="EMBL" id="QAA80866.1"/>
    </source>
</evidence>
<dbReference type="AlphaFoldDB" id="A0A410G0R7"/>
<dbReference type="KEGG" id="aev:EI546_03585"/>
<gene>
    <name evidence="2" type="ORF">EI546_03585</name>
</gene>
<feature type="domain" description="DUF5916" evidence="1">
    <location>
        <begin position="4"/>
        <end position="151"/>
    </location>
</feature>
<keyword evidence="3" id="KW-1185">Reference proteome</keyword>
<dbReference type="RefSeq" id="WP_128249259.1">
    <property type="nucleotide sequence ID" value="NZ_CP034951.1"/>
</dbReference>
<evidence type="ECO:0000259" key="1">
    <source>
        <dbReference type="Pfam" id="PF19313"/>
    </source>
</evidence>
<organism evidence="2 3">
    <name type="scientific">Aequorivita ciconiae</name>
    <dbReference type="NCBI Taxonomy" id="2494375"/>
    <lineage>
        <taxon>Bacteria</taxon>
        <taxon>Pseudomonadati</taxon>
        <taxon>Bacteroidota</taxon>
        <taxon>Flavobacteriia</taxon>
        <taxon>Flavobacteriales</taxon>
        <taxon>Flavobacteriaceae</taxon>
        <taxon>Aequorivita</taxon>
    </lineage>
</organism>
<dbReference type="Proteomes" id="UP000285517">
    <property type="component" value="Chromosome"/>
</dbReference>
<proteinExistence type="predicted"/>
<dbReference type="EMBL" id="CP034951">
    <property type="protein sequence ID" value="QAA80866.1"/>
    <property type="molecule type" value="Genomic_DNA"/>
</dbReference>
<dbReference type="OrthoDB" id="9786766at2"/>
<name>A0A410G0R7_9FLAO</name>
<dbReference type="InterPro" id="IPR045670">
    <property type="entry name" value="DUF5916"/>
</dbReference>
<protein>
    <recommendedName>
        <fullName evidence="1">DUF5916 domain-containing protein</fullName>
    </recommendedName>
</protein>
<sequence length="151" mass="17547">MNVATTADEIIFGNRNRVSVENAFQAIYNITTENAISLSFRNFWSVAEYAPDKFTSLNRDGSLSPYNFEATGTNDPNVRFNIWNLDLRYNWRFAPGSELSVLYRNTVSVRDGQKESSFWDSTDYMFSQPLLHGFSVRVVYYIDYNKLKKVF</sequence>
<dbReference type="Pfam" id="PF19313">
    <property type="entry name" value="DUF5916"/>
    <property type="match status" value="1"/>
</dbReference>